<feature type="transmembrane region" description="Helical" evidence="1">
    <location>
        <begin position="115"/>
        <end position="135"/>
    </location>
</feature>
<evidence type="ECO:0000313" key="3">
    <source>
        <dbReference type="Proteomes" id="UP000541426"/>
    </source>
</evidence>
<evidence type="ECO:0000313" key="2">
    <source>
        <dbReference type="EMBL" id="MBB3986923.1"/>
    </source>
</evidence>
<sequence length="142" mass="15439">MPLTRAQILGTASALLLAAMALYYAVDLTRIILARSAEGLTHGVVLVMVLYFVVCPAMLAAALLNAWHFLQVLRGARPTPRLLRPGLWLIAVIWGMAWAGSLWRGSHGDAPESLLIFTLLYAGPAVLALICLWSLPKRIRPA</sequence>
<accession>A0A7W6DVK7</accession>
<name>A0A7W6DVK7_9RHOB</name>
<feature type="transmembrane region" description="Helical" evidence="1">
    <location>
        <begin position="82"/>
        <end position="103"/>
    </location>
</feature>
<gene>
    <name evidence="2" type="ORF">GGQ68_003267</name>
</gene>
<dbReference type="RefSeq" id="WP_183967698.1">
    <property type="nucleotide sequence ID" value="NZ_BAABBZ010000019.1"/>
</dbReference>
<evidence type="ECO:0008006" key="4">
    <source>
        <dbReference type="Google" id="ProtNLM"/>
    </source>
</evidence>
<keyword evidence="3" id="KW-1185">Reference proteome</keyword>
<protein>
    <recommendedName>
        <fullName evidence="4">Transmembrane protein</fullName>
    </recommendedName>
</protein>
<dbReference type="Proteomes" id="UP000541426">
    <property type="component" value="Unassembled WGS sequence"/>
</dbReference>
<reference evidence="2 3" key="1">
    <citation type="submission" date="2020-08" db="EMBL/GenBank/DDBJ databases">
        <title>Genomic Encyclopedia of Type Strains, Phase IV (KMG-IV): sequencing the most valuable type-strain genomes for metagenomic binning, comparative biology and taxonomic classification.</title>
        <authorList>
            <person name="Goeker M."/>
        </authorList>
    </citation>
    <scope>NUCLEOTIDE SEQUENCE [LARGE SCALE GENOMIC DNA]</scope>
    <source>
        <strain evidence="2 3">DSM 102235</strain>
    </source>
</reference>
<keyword evidence="1" id="KW-1133">Transmembrane helix</keyword>
<evidence type="ECO:0000256" key="1">
    <source>
        <dbReference type="SAM" id="Phobius"/>
    </source>
</evidence>
<dbReference type="EMBL" id="JACIEJ010000008">
    <property type="protein sequence ID" value="MBB3986923.1"/>
    <property type="molecule type" value="Genomic_DNA"/>
</dbReference>
<organism evidence="2 3">
    <name type="scientific">Sagittula marina</name>
    <dbReference type="NCBI Taxonomy" id="943940"/>
    <lineage>
        <taxon>Bacteria</taxon>
        <taxon>Pseudomonadati</taxon>
        <taxon>Pseudomonadota</taxon>
        <taxon>Alphaproteobacteria</taxon>
        <taxon>Rhodobacterales</taxon>
        <taxon>Roseobacteraceae</taxon>
        <taxon>Sagittula</taxon>
    </lineage>
</organism>
<keyword evidence="1" id="KW-0472">Membrane</keyword>
<feature type="transmembrane region" description="Helical" evidence="1">
    <location>
        <begin position="45"/>
        <end position="70"/>
    </location>
</feature>
<keyword evidence="1" id="KW-0812">Transmembrane</keyword>
<proteinExistence type="predicted"/>
<dbReference type="AlphaFoldDB" id="A0A7W6DVK7"/>
<comment type="caution">
    <text evidence="2">The sequence shown here is derived from an EMBL/GenBank/DDBJ whole genome shotgun (WGS) entry which is preliminary data.</text>
</comment>